<proteinExistence type="predicted"/>
<dbReference type="EMBL" id="FZOQ01000003">
    <property type="protein sequence ID" value="SNS20150.1"/>
    <property type="molecule type" value="Genomic_DNA"/>
</dbReference>
<name>A0A239CJ52_9BACT</name>
<reference evidence="3" key="1">
    <citation type="submission" date="2017-06" db="EMBL/GenBank/DDBJ databases">
        <authorList>
            <person name="Varghese N."/>
            <person name="Submissions S."/>
        </authorList>
    </citation>
    <scope>NUCLEOTIDE SEQUENCE [LARGE SCALE GENOMIC DNA]</scope>
    <source>
        <strain evidence="3">NKM1</strain>
    </source>
</reference>
<evidence type="ECO:0000313" key="2">
    <source>
        <dbReference type="EMBL" id="SNS20150.1"/>
    </source>
</evidence>
<keyword evidence="3" id="KW-1185">Reference proteome</keyword>
<evidence type="ECO:0000259" key="1">
    <source>
        <dbReference type="Pfam" id="PF22311"/>
    </source>
</evidence>
<dbReference type="Proteomes" id="UP000198432">
    <property type="component" value="Unassembled WGS sequence"/>
</dbReference>
<gene>
    <name evidence="2" type="ORF">SAMN06296052_10390</name>
</gene>
<dbReference type="AlphaFoldDB" id="A0A239CJ52"/>
<sequence>MIALKTKYFWAAGALLLLLAGCQPDTPPQASESMDTKSSPWLSSLVQELEQERSANPPAKIYRYTYKGQEVYYLTGRCCDVPGKLFDAAGKVLCEPDGGFTGRGDGRCPDFVEQRQNETLVWEDKREQK</sequence>
<dbReference type="Pfam" id="PF22311">
    <property type="entry name" value="DUF6970"/>
    <property type="match status" value="1"/>
</dbReference>
<evidence type="ECO:0000313" key="3">
    <source>
        <dbReference type="Proteomes" id="UP000198432"/>
    </source>
</evidence>
<dbReference type="InterPro" id="IPR054243">
    <property type="entry name" value="DUF6970"/>
</dbReference>
<dbReference type="PROSITE" id="PS51257">
    <property type="entry name" value="PROKAR_LIPOPROTEIN"/>
    <property type="match status" value="1"/>
</dbReference>
<feature type="domain" description="DUF6970" evidence="1">
    <location>
        <begin position="47"/>
        <end position="124"/>
    </location>
</feature>
<accession>A0A239CJ52</accession>
<protein>
    <recommendedName>
        <fullName evidence="1">DUF6970 domain-containing protein</fullName>
    </recommendedName>
</protein>
<dbReference type="RefSeq" id="WP_245842280.1">
    <property type="nucleotide sequence ID" value="NZ_FZOQ01000003.1"/>
</dbReference>
<organism evidence="2 3">
    <name type="scientific">Pontibacter ummariensis</name>
    <dbReference type="NCBI Taxonomy" id="1610492"/>
    <lineage>
        <taxon>Bacteria</taxon>
        <taxon>Pseudomonadati</taxon>
        <taxon>Bacteroidota</taxon>
        <taxon>Cytophagia</taxon>
        <taxon>Cytophagales</taxon>
        <taxon>Hymenobacteraceae</taxon>
        <taxon>Pontibacter</taxon>
    </lineage>
</organism>